<protein>
    <submittedName>
        <fullName evidence="1">Uncharacterized protein</fullName>
    </submittedName>
</protein>
<evidence type="ECO:0000313" key="1">
    <source>
        <dbReference type="EMBL" id="CAA6827464.1"/>
    </source>
</evidence>
<accession>A0A6S6U729</accession>
<organism evidence="1">
    <name type="scientific">uncultured Sulfurovum sp</name>
    <dbReference type="NCBI Taxonomy" id="269237"/>
    <lineage>
        <taxon>Bacteria</taxon>
        <taxon>Pseudomonadati</taxon>
        <taxon>Campylobacterota</taxon>
        <taxon>Epsilonproteobacteria</taxon>
        <taxon>Campylobacterales</taxon>
        <taxon>Sulfurovaceae</taxon>
        <taxon>Sulfurovum</taxon>
        <taxon>environmental samples</taxon>
    </lineage>
</organism>
<name>A0A6S6U729_9BACT</name>
<gene>
    <name evidence="1" type="ORF">HELGO_WM27371</name>
</gene>
<sequence>MLLFRILKLERFGSFAVSGVVERGKIKPRKEQVTHGIFKPKLTKM</sequence>
<proteinExistence type="predicted"/>
<dbReference type="AlphaFoldDB" id="A0A6S6U729"/>
<reference evidence="1" key="1">
    <citation type="submission" date="2020-01" db="EMBL/GenBank/DDBJ databases">
        <authorList>
            <person name="Meier V. D."/>
            <person name="Meier V D."/>
        </authorList>
    </citation>
    <scope>NUCLEOTIDE SEQUENCE</scope>
    <source>
        <strain evidence="1">HLG_WM_MAG_02</strain>
    </source>
</reference>
<dbReference type="EMBL" id="CACVAZ010000221">
    <property type="protein sequence ID" value="CAA6827464.1"/>
    <property type="molecule type" value="Genomic_DNA"/>
</dbReference>